<dbReference type="InterPro" id="IPR000045">
    <property type="entry name" value="Prepilin_IV_endopep_pep"/>
</dbReference>
<dbReference type="Gene3D" id="1.20.120.1220">
    <property type="match status" value="1"/>
</dbReference>
<protein>
    <submittedName>
        <fullName evidence="3">Prepilin peptidase</fullName>
    </submittedName>
</protein>
<evidence type="ECO:0000313" key="4">
    <source>
        <dbReference type="Proteomes" id="UP000629420"/>
    </source>
</evidence>
<dbReference type="EMBL" id="CP068439">
    <property type="protein sequence ID" value="QQX76506.1"/>
    <property type="molecule type" value="Genomic_DNA"/>
</dbReference>
<keyword evidence="1" id="KW-0472">Membrane</keyword>
<proteinExistence type="predicted"/>
<sequence length="172" mass="20172">MIESTPHIVLCILLIAIAYQDFKFRAIHFFLVLGLFICALFILWFYLNSFEEFLYTALFIGVVLFLLWIYIRIKYNHVEKSFVNSIGLGDILFFFAVAPLFSLKNYMLFFISGMVISLIFYILFKNKMKTLLIPLAGILSCYLFLLIIISFVFDLDLFYQPISIIAFGNEHY</sequence>
<feature type="transmembrane region" description="Helical" evidence="1">
    <location>
        <begin position="107"/>
        <end position="124"/>
    </location>
</feature>
<feature type="transmembrane region" description="Helical" evidence="1">
    <location>
        <begin position="131"/>
        <end position="153"/>
    </location>
</feature>
<gene>
    <name evidence="3" type="ORF">JK629_14455</name>
</gene>
<keyword evidence="4" id="KW-1185">Reference proteome</keyword>
<dbReference type="RefSeq" id="WP_202336310.1">
    <property type="nucleotide sequence ID" value="NZ_CP068439.1"/>
</dbReference>
<accession>A0ABX7DQU0</accession>
<reference evidence="3 4" key="1">
    <citation type="submission" date="2021-01" db="EMBL/GenBank/DDBJ databases">
        <title>Aequorivita sp. strain KX20305, a bacterium isolated from the sediment collected at a cold seep field in South China Sea.</title>
        <authorList>
            <person name="Zhang H."/>
            <person name="Li C."/>
        </authorList>
    </citation>
    <scope>NUCLEOTIDE SEQUENCE [LARGE SCALE GENOMIC DNA]</scope>
    <source>
        <strain evidence="3 4">KX20305</strain>
    </source>
</reference>
<feature type="transmembrane region" description="Helical" evidence="1">
    <location>
        <begin position="6"/>
        <end position="22"/>
    </location>
</feature>
<evidence type="ECO:0000256" key="1">
    <source>
        <dbReference type="SAM" id="Phobius"/>
    </source>
</evidence>
<name>A0ABX7DQU0_9FLAO</name>
<organism evidence="3 4">
    <name type="scientific">Aequorivita iocasae</name>
    <dbReference type="NCBI Taxonomy" id="2803865"/>
    <lineage>
        <taxon>Bacteria</taxon>
        <taxon>Pseudomonadati</taxon>
        <taxon>Bacteroidota</taxon>
        <taxon>Flavobacteriia</taxon>
        <taxon>Flavobacteriales</taxon>
        <taxon>Flavobacteriaceae</taxon>
        <taxon>Aequorivita</taxon>
    </lineage>
</organism>
<feature type="transmembrane region" description="Helical" evidence="1">
    <location>
        <begin position="29"/>
        <end position="47"/>
    </location>
</feature>
<keyword evidence="1" id="KW-0812">Transmembrane</keyword>
<dbReference type="Proteomes" id="UP000629420">
    <property type="component" value="Chromosome"/>
</dbReference>
<feature type="transmembrane region" description="Helical" evidence="1">
    <location>
        <begin position="53"/>
        <end position="70"/>
    </location>
</feature>
<evidence type="ECO:0000313" key="3">
    <source>
        <dbReference type="EMBL" id="QQX76506.1"/>
    </source>
</evidence>
<feature type="domain" description="Prepilin type IV endopeptidase peptidase" evidence="2">
    <location>
        <begin position="8"/>
        <end position="121"/>
    </location>
</feature>
<keyword evidence="1" id="KW-1133">Transmembrane helix</keyword>
<evidence type="ECO:0000259" key="2">
    <source>
        <dbReference type="Pfam" id="PF01478"/>
    </source>
</evidence>
<feature type="transmembrane region" description="Helical" evidence="1">
    <location>
        <begin position="82"/>
        <end position="101"/>
    </location>
</feature>
<dbReference type="Pfam" id="PF01478">
    <property type="entry name" value="Peptidase_A24"/>
    <property type="match status" value="1"/>
</dbReference>